<proteinExistence type="predicted"/>
<dbReference type="InterPro" id="IPR019925">
    <property type="entry name" value="DNA_repair_protein_predicted"/>
</dbReference>
<dbReference type="InterPro" id="IPR038726">
    <property type="entry name" value="PDDEXK_AddAB-type"/>
</dbReference>
<evidence type="ECO:0000313" key="3">
    <source>
        <dbReference type="EMBL" id="MFD1216558.1"/>
    </source>
</evidence>
<accession>A0ABW3U6Q2</accession>
<feature type="domain" description="PD-(D/E)XK endonuclease-like" evidence="2">
    <location>
        <begin position="625"/>
        <end position="871"/>
    </location>
</feature>
<evidence type="ECO:0000256" key="1">
    <source>
        <dbReference type="SAM" id="MobiDB-lite"/>
    </source>
</evidence>
<dbReference type="InterPro" id="IPR027417">
    <property type="entry name" value="P-loop_NTPase"/>
</dbReference>
<dbReference type="Gene3D" id="3.90.320.10">
    <property type="match status" value="1"/>
</dbReference>
<reference evidence="4" key="1">
    <citation type="journal article" date="2019" name="Int. J. Syst. Evol. Microbiol.">
        <title>The Global Catalogue of Microorganisms (GCM) 10K type strain sequencing project: providing services to taxonomists for standard genome sequencing and annotation.</title>
        <authorList>
            <consortium name="The Broad Institute Genomics Platform"/>
            <consortium name="The Broad Institute Genome Sequencing Center for Infectious Disease"/>
            <person name="Wu L."/>
            <person name="Ma J."/>
        </authorList>
    </citation>
    <scope>NUCLEOTIDE SEQUENCE [LARGE SCALE GENOMIC DNA]</scope>
    <source>
        <strain evidence="4">CCUG 54356</strain>
    </source>
</reference>
<dbReference type="Proteomes" id="UP001597264">
    <property type="component" value="Unassembled WGS sequence"/>
</dbReference>
<evidence type="ECO:0000313" key="4">
    <source>
        <dbReference type="Proteomes" id="UP001597264"/>
    </source>
</evidence>
<dbReference type="Pfam" id="PF12705">
    <property type="entry name" value="PDDEXK_1"/>
    <property type="match status" value="1"/>
</dbReference>
<name>A0ABW3U6Q2_9GAMM</name>
<evidence type="ECO:0000259" key="2">
    <source>
        <dbReference type="Pfam" id="PF12705"/>
    </source>
</evidence>
<keyword evidence="4" id="KW-1185">Reference proteome</keyword>
<sequence length="903" mass="101523">MLQPAFPLLHILDQLPEGGLLLTPTNRLRNRCQQVFGTSQQANKNWAPPAVESLQGWLDTLWFTLQQKQWQPAMCRVLNREQRQLLWQQCVEDTLDKGLINTQLLAGNCDTALSQLIQWLKVEDLTAADEALAPHWEKIGLQAGDYPLFQVLPLFQQQLQQRNAITPDQRDLLIARAFDEGQLAKLPQISLAGFVQNSPLTDRIFASATESLQRYPIPEKDQAKIQVARCHNLEEELQQAARWAAQKLAQNPDNSVGIVVNNLGQCRPLVEQVFARVLEPQWLAPAQAAYTLPFNFSAGTPLAKTPVGAATLQLLETLRDKFDYSQLRNLLFSPFWGDDSNEEQHLRSALFRRLQKQELREVPGNILCTCTEKLASEIAPESPLPAQLNQLGEWARRWQRAPAEIWAQRFSELLARLQWPGKRNPNSQEYQQLMLWEQALENFAGLNEFTGSLPLSKALQLLRQIASRTPFQAETRDGPLQILGVLEAGGLAFDHIRLVGFGQQQWPPPPSPNPMLPVQWQKDWEMPRASAERELKLAQELTQDLMNASSEIVVSYACEEDGVGQSLSALFGAPQPAEQLGQDAISDFYQALENGPTLEQTDDRELPPLSPADCAQVRGGAGVLKAQALCPLNAQLRYRLGAEEFSEPGLGLSAAERGNLIHEMLAAFWLNCENSQNLAAMGDEQRNLQISSSIDTAIGRLKKKHPELPEAFWALEQTRLKTIFDQWLPLEQARPAFTVSQVESELTVTLQGLTFTLRLDRLDTLVDGEQLVIDYKTGQTSLSDWLQARVREPQLPLYALFHPQAKAIAFGGVKNGDCKYQGCGELAQPINGIKLVADAQKGASKQQEPEIVHWDQLKQHWQQALEGLADEYRTGQAPLIFDRPADNENQKSLWPLNRWPERQ</sequence>
<dbReference type="InterPro" id="IPR011604">
    <property type="entry name" value="PDDEXK-like_dom_sf"/>
</dbReference>
<dbReference type="SUPFAM" id="SSF52540">
    <property type="entry name" value="P-loop containing nucleoside triphosphate hydrolases"/>
    <property type="match status" value="1"/>
</dbReference>
<gene>
    <name evidence="3" type="ORF">ACFQ2X_08115</name>
</gene>
<organism evidence="3 4">
    <name type="scientific">Microbulbifer celer</name>
    <dbReference type="NCBI Taxonomy" id="435905"/>
    <lineage>
        <taxon>Bacteria</taxon>
        <taxon>Pseudomonadati</taxon>
        <taxon>Pseudomonadota</taxon>
        <taxon>Gammaproteobacteria</taxon>
        <taxon>Cellvibrionales</taxon>
        <taxon>Microbulbiferaceae</taxon>
        <taxon>Microbulbifer</taxon>
    </lineage>
</organism>
<dbReference type="NCBIfam" id="TIGR03623">
    <property type="entry name" value="probable DNA repair protein"/>
    <property type="match status" value="1"/>
</dbReference>
<feature type="region of interest" description="Disordered" evidence="1">
    <location>
        <begin position="880"/>
        <end position="903"/>
    </location>
</feature>
<comment type="caution">
    <text evidence="3">The sequence shown here is derived from an EMBL/GenBank/DDBJ whole genome shotgun (WGS) entry which is preliminary data.</text>
</comment>
<dbReference type="EMBL" id="JBHTLR010000007">
    <property type="protein sequence ID" value="MFD1216558.1"/>
    <property type="molecule type" value="Genomic_DNA"/>
</dbReference>
<protein>
    <submittedName>
        <fullName evidence="3">PD-(D/E)XK nuclease family protein</fullName>
    </submittedName>
</protein>
<dbReference type="RefSeq" id="WP_230438667.1">
    <property type="nucleotide sequence ID" value="NZ_CP087715.1"/>
</dbReference>